<protein>
    <submittedName>
        <fullName evidence="1">HAD family hydrolase</fullName>
    </submittedName>
</protein>
<dbReference type="RefSeq" id="WP_046219902.1">
    <property type="nucleotide sequence ID" value="NZ_JWYV01000004.1"/>
</dbReference>
<evidence type="ECO:0000313" key="2">
    <source>
        <dbReference type="Proteomes" id="UP000033633"/>
    </source>
</evidence>
<dbReference type="InterPro" id="IPR050155">
    <property type="entry name" value="HAD-like_hydrolase_sf"/>
</dbReference>
<dbReference type="Pfam" id="PF13419">
    <property type="entry name" value="HAD_2"/>
    <property type="match status" value="1"/>
</dbReference>
<dbReference type="Gene3D" id="3.40.50.1000">
    <property type="entry name" value="HAD superfamily/HAD-like"/>
    <property type="match status" value="1"/>
</dbReference>
<dbReference type="EMBL" id="JWYV01000004">
    <property type="protein sequence ID" value="KKD00370.1"/>
    <property type="molecule type" value="Genomic_DNA"/>
</dbReference>
<name>A0A0F5VFV6_9GAMM</name>
<dbReference type="Proteomes" id="UP000033633">
    <property type="component" value="Unassembled WGS sequence"/>
</dbReference>
<keyword evidence="1" id="KW-0378">Hydrolase</keyword>
<dbReference type="GO" id="GO:0004713">
    <property type="term" value="F:protein tyrosine kinase activity"/>
    <property type="evidence" value="ECO:0007669"/>
    <property type="project" value="TreeGrafter"/>
</dbReference>
<dbReference type="OrthoDB" id="9782449at2"/>
<evidence type="ECO:0000313" key="1">
    <source>
        <dbReference type="EMBL" id="KKD00370.1"/>
    </source>
</evidence>
<keyword evidence="2" id="KW-1185">Reference proteome</keyword>
<dbReference type="InterPro" id="IPR023214">
    <property type="entry name" value="HAD_sf"/>
</dbReference>
<gene>
    <name evidence="1" type="ORF">KY46_06845</name>
</gene>
<dbReference type="InterPro" id="IPR023198">
    <property type="entry name" value="PGP-like_dom2"/>
</dbReference>
<dbReference type="InterPro" id="IPR041492">
    <property type="entry name" value="HAD_2"/>
</dbReference>
<dbReference type="GO" id="GO:0005829">
    <property type="term" value="C:cytosol"/>
    <property type="evidence" value="ECO:0007669"/>
    <property type="project" value="TreeGrafter"/>
</dbReference>
<dbReference type="GO" id="GO:0016787">
    <property type="term" value="F:hydrolase activity"/>
    <property type="evidence" value="ECO:0007669"/>
    <property type="project" value="UniProtKB-KW"/>
</dbReference>
<organism evidence="1 2">
    <name type="scientific">Photobacterium halotolerans</name>
    <dbReference type="NCBI Taxonomy" id="265726"/>
    <lineage>
        <taxon>Bacteria</taxon>
        <taxon>Pseudomonadati</taxon>
        <taxon>Pseudomonadota</taxon>
        <taxon>Gammaproteobacteria</taxon>
        <taxon>Vibrionales</taxon>
        <taxon>Vibrionaceae</taxon>
        <taxon>Photobacterium</taxon>
    </lineage>
</organism>
<accession>A0A0F5VFV6</accession>
<dbReference type="STRING" id="265726.KY46_06845"/>
<sequence>MKHDILIFDLDGTLSDPKEGIVQSFNHALAHFGLPALPEQEIARYIGPPLDKTFIALTGNDDPQFIADLVARYRERYADIGYAENRLYDGVKDTLLALHNQKIRMGICTSKPAHFAEQILTLFGLDGLFEFINGGDVGIEKWQQLQDLRQRLMISPHSLMIGDRAVDLTAAHQNGLLSAGVLWGYGSREELETEHPTYLFETPAHWLHLIQ</sequence>
<dbReference type="SUPFAM" id="SSF56784">
    <property type="entry name" value="HAD-like"/>
    <property type="match status" value="1"/>
</dbReference>
<comment type="caution">
    <text evidence="1">The sequence shown here is derived from an EMBL/GenBank/DDBJ whole genome shotgun (WGS) entry which is preliminary data.</text>
</comment>
<dbReference type="InterPro" id="IPR036412">
    <property type="entry name" value="HAD-like_sf"/>
</dbReference>
<proteinExistence type="predicted"/>
<reference evidence="1 2" key="1">
    <citation type="submission" date="2014-12" db="EMBL/GenBank/DDBJ databases">
        <title>Mercury Reductase activity and rhizosphere competence traits in the genome of root associated Photobacterium halotolerans MELD1.</title>
        <authorList>
            <person name="Mathew D.C."/>
            <person name="Huang C.-C."/>
        </authorList>
    </citation>
    <scope>NUCLEOTIDE SEQUENCE [LARGE SCALE GENOMIC DNA]</scope>
    <source>
        <strain evidence="1 2">MELD1</strain>
    </source>
</reference>
<dbReference type="SFLD" id="SFLDG01129">
    <property type="entry name" value="C1.5:_HAD__Beta-PGM__Phosphata"/>
    <property type="match status" value="1"/>
</dbReference>
<dbReference type="PANTHER" id="PTHR43434">
    <property type="entry name" value="PHOSPHOGLYCOLATE PHOSPHATASE"/>
    <property type="match status" value="1"/>
</dbReference>
<dbReference type="PANTHER" id="PTHR43434:SF20">
    <property type="entry name" value="5'-NUCLEOTIDASE"/>
    <property type="match status" value="1"/>
</dbReference>
<dbReference type="AlphaFoldDB" id="A0A0F5VFV6"/>
<dbReference type="SFLD" id="SFLDS00003">
    <property type="entry name" value="Haloacid_Dehalogenase"/>
    <property type="match status" value="1"/>
</dbReference>
<dbReference type="Gene3D" id="1.10.150.240">
    <property type="entry name" value="Putative phosphatase, domain 2"/>
    <property type="match status" value="1"/>
</dbReference>
<dbReference type="PATRIC" id="fig|265726.11.peg.3420"/>